<dbReference type="AlphaFoldDB" id="A0A8J6KID5"/>
<evidence type="ECO:0000256" key="1">
    <source>
        <dbReference type="SAM" id="MobiDB-lite"/>
    </source>
</evidence>
<name>A0A8J6KID5_ELECQ</name>
<protein>
    <submittedName>
        <fullName evidence="2">Uncharacterized protein</fullName>
    </submittedName>
</protein>
<organism evidence="2 3">
    <name type="scientific">Eleutherodactylus coqui</name>
    <name type="common">Puerto Rican coqui</name>
    <dbReference type="NCBI Taxonomy" id="57060"/>
    <lineage>
        <taxon>Eukaryota</taxon>
        <taxon>Metazoa</taxon>
        <taxon>Chordata</taxon>
        <taxon>Craniata</taxon>
        <taxon>Vertebrata</taxon>
        <taxon>Euteleostomi</taxon>
        <taxon>Amphibia</taxon>
        <taxon>Batrachia</taxon>
        <taxon>Anura</taxon>
        <taxon>Neobatrachia</taxon>
        <taxon>Hyloidea</taxon>
        <taxon>Eleutherodactylidae</taxon>
        <taxon>Eleutherodactylinae</taxon>
        <taxon>Eleutherodactylus</taxon>
        <taxon>Eleutherodactylus</taxon>
    </lineage>
</organism>
<evidence type="ECO:0000313" key="3">
    <source>
        <dbReference type="Proteomes" id="UP000770717"/>
    </source>
</evidence>
<accession>A0A8J6KID5</accession>
<gene>
    <name evidence="2" type="ORF">GDO78_001801</name>
</gene>
<keyword evidence="3" id="KW-1185">Reference proteome</keyword>
<proteinExistence type="predicted"/>
<reference evidence="2" key="1">
    <citation type="thesis" date="2020" institute="ProQuest LLC" country="789 East Eisenhower Parkway, Ann Arbor, MI, USA">
        <title>Comparative Genomics and Chromosome Evolution.</title>
        <authorList>
            <person name="Mudd A.B."/>
        </authorList>
    </citation>
    <scope>NUCLEOTIDE SEQUENCE</scope>
    <source>
        <strain evidence="2">HN-11 Male</strain>
        <tissue evidence="2">Kidney and liver</tissue>
    </source>
</reference>
<feature type="region of interest" description="Disordered" evidence="1">
    <location>
        <begin position="75"/>
        <end position="103"/>
    </location>
</feature>
<evidence type="ECO:0000313" key="2">
    <source>
        <dbReference type="EMBL" id="KAG9494152.1"/>
    </source>
</evidence>
<dbReference type="EMBL" id="WNTK01000001">
    <property type="protein sequence ID" value="KAG9494152.1"/>
    <property type="molecule type" value="Genomic_DNA"/>
</dbReference>
<comment type="caution">
    <text evidence="2">The sequence shown here is derived from an EMBL/GenBank/DDBJ whole genome shotgun (WGS) entry which is preliminary data.</text>
</comment>
<dbReference type="Proteomes" id="UP000770717">
    <property type="component" value="Unassembled WGS sequence"/>
</dbReference>
<sequence>MERLLFGFLRSRENLNNYRSVYMHAPTGRRRRSRSLFVHRSVCACRKLSDVSFHVNRQSVTYERLPDYYKWKQAGRNNPQPLRLHPVSNARSCVKAQERSSLR</sequence>